<proteinExistence type="predicted"/>
<keyword evidence="2" id="KW-1185">Reference proteome</keyword>
<accession>A0A251RTS8</accession>
<dbReference type="Proteomes" id="UP000215914">
    <property type="component" value="Chromosome 17"/>
</dbReference>
<evidence type="ECO:0000313" key="1">
    <source>
        <dbReference type="EMBL" id="OTF87776.1"/>
    </source>
</evidence>
<sequence length="59" mass="6550">MSSNNSFVIRLPIDSVLPLALFGCCSKTAKHSQVMLIDRMHSHRTGQGLSDLITMIDYV</sequence>
<dbReference type="AlphaFoldDB" id="A0A251RTS8"/>
<dbReference type="EMBL" id="CM007906">
    <property type="protein sequence ID" value="OTF87776.1"/>
    <property type="molecule type" value="Genomic_DNA"/>
</dbReference>
<organism evidence="1 2">
    <name type="scientific">Helianthus annuus</name>
    <name type="common">Common sunflower</name>
    <dbReference type="NCBI Taxonomy" id="4232"/>
    <lineage>
        <taxon>Eukaryota</taxon>
        <taxon>Viridiplantae</taxon>
        <taxon>Streptophyta</taxon>
        <taxon>Embryophyta</taxon>
        <taxon>Tracheophyta</taxon>
        <taxon>Spermatophyta</taxon>
        <taxon>Magnoliopsida</taxon>
        <taxon>eudicotyledons</taxon>
        <taxon>Gunneridae</taxon>
        <taxon>Pentapetalae</taxon>
        <taxon>asterids</taxon>
        <taxon>campanulids</taxon>
        <taxon>Asterales</taxon>
        <taxon>Asteraceae</taxon>
        <taxon>Asteroideae</taxon>
        <taxon>Heliantheae alliance</taxon>
        <taxon>Heliantheae</taxon>
        <taxon>Helianthus</taxon>
    </lineage>
</organism>
<reference evidence="2" key="1">
    <citation type="journal article" date="2017" name="Nature">
        <title>The sunflower genome provides insights into oil metabolism, flowering and Asterid evolution.</title>
        <authorList>
            <person name="Badouin H."/>
            <person name="Gouzy J."/>
            <person name="Grassa C.J."/>
            <person name="Murat F."/>
            <person name="Staton S.E."/>
            <person name="Cottret L."/>
            <person name="Lelandais-Briere C."/>
            <person name="Owens G.L."/>
            <person name="Carrere S."/>
            <person name="Mayjonade B."/>
            <person name="Legrand L."/>
            <person name="Gill N."/>
            <person name="Kane N.C."/>
            <person name="Bowers J.E."/>
            <person name="Hubner S."/>
            <person name="Bellec A."/>
            <person name="Berard A."/>
            <person name="Berges H."/>
            <person name="Blanchet N."/>
            <person name="Boniface M.C."/>
            <person name="Brunel D."/>
            <person name="Catrice O."/>
            <person name="Chaidir N."/>
            <person name="Claudel C."/>
            <person name="Donnadieu C."/>
            <person name="Faraut T."/>
            <person name="Fievet G."/>
            <person name="Helmstetter N."/>
            <person name="King M."/>
            <person name="Knapp S.J."/>
            <person name="Lai Z."/>
            <person name="Le Paslier M.C."/>
            <person name="Lippi Y."/>
            <person name="Lorenzon L."/>
            <person name="Mandel J.R."/>
            <person name="Marage G."/>
            <person name="Marchand G."/>
            <person name="Marquand E."/>
            <person name="Bret-Mestries E."/>
            <person name="Morien E."/>
            <person name="Nambeesan S."/>
            <person name="Nguyen T."/>
            <person name="Pegot-Espagnet P."/>
            <person name="Pouilly N."/>
            <person name="Raftis F."/>
            <person name="Sallet E."/>
            <person name="Schiex T."/>
            <person name="Thomas J."/>
            <person name="Vandecasteele C."/>
            <person name="Vares D."/>
            <person name="Vear F."/>
            <person name="Vautrin S."/>
            <person name="Crespi M."/>
            <person name="Mangin B."/>
            <person name="Burke J.M."/>
            <person name="Salse J."/>
            <person name="Munos S."/>
            <person name="Vincourt P."/>
            <person name="Rieseberg L.H."/>
            <person name="Langlade N.B."/>
        </authorList>
    </citation>
    <scope>NUCLEOTIDE SEQUENCE [LARGE SCALE GENOMIC DNA]</scope>
    <source>
        <strain evidence="2">cv. SF193</strain>
    </source>
</reference>
<name>A0A251RTS8_HELAN</name>
<dbReference type="InParanoid" id="A0A251RTS8"/>
<evidence type="ECO:0000313" key="2">
    <source>
        <dbReference type="Proteomes" id="UP000215914"/>
    </source>
</evidence>
<gene>
    <name evidence="1" type="ORF">HannXRQ_Chr17g0565611</name>
</gene>
<protein>
    <submittedName>
        <fullName evidence="1">Uncharacterized protein</fullName>
    </submittedName>
</protein>